<dbReference type="EMBL" id="FNWU01000007">
    <property type="protein sequence ID" value="SEH55939.1"/>
    <property type="molecule type" value="Genomic_DNA"/>
</dbReference>
<dbReference type="STRING" id="1267564.SAMN05192561_10718"/>
<dbReference type="Gene3D" id="1.10.10.10">
    <property type="entry name" value="Winged helix-like DNA-binding domain superfamily/Winged helix DNA-binding domain"/>
    <property type="match status" value="1"/>
</dbReference>
<dbReference type="Proteomes" id="UP000199215">
    <property type="component" value="Unassembled WGS sequence"/>
</dbReference>
<dbReference type="AlphaFoldDB" id="A0A1H6J2W7"/>
<accession>A0A1H6J2W7</accession>
<name>A0A1H6J2W7_9EURY</name>
<evidence type="ECO:0000313" key="2">
    <source>
        <dbReference type="Proteomes" id="UP000199215"/>
    </source>
</evidence>
<sequence>MTEQRESRHDEGATADRATDVLSELGHETDREILMILVAESPLHIMDIARTADRHPITIDQTCARLYEHGQIHPVGRGLYEITDDGKRRIGDDSET</sequence>
<dbReference type="SUPFAM" id="SSF46785">
    <property type="entry name" value="Winged helix' DNA-binding domain"/>
    <property type="match status" value="1"/>
</dbReference>
<gene>
    <name evidence="1" type="ORF">SAMN05192561_10718</name>
</gene>
<protein>
    <recommendedName>
        <fullName evidence="3">MarR family protein</fullName>
    </recommendedName>
</protein>
<evidence type="ECO:0000313" key="1">
    <source>
        <dbReference type="EMBL" id="SEH55939.1"/>
    </source>
</evidence>
<keyword evidence="2" id="KW-1185">Reference proteome</keyword>
<reference evidence="1 2" key="1">
    <citation type="submission" date="2016-10" db="EMBL/GenBank/DDBJ databases">
        <authorList>
            <person name="de Groot N.N."/>
        </authorList>
    </citation>
    <scope>NUCLEOTIDE SEQUENCE [LARGE SCALE GENOMIC DNA]</scope>
    <source>
        <strain evidence="1 2">IBRC-M10418</strain>
    </source>
</reference>
<organism evidence="1 2">
    <name type="scientific">Halopenitus malekzadehii</name>
    <dbReference type="NCBI Taxonomy" id="1267564"/>
    <lineage>
        <taxon>Archaea</taxon>
        <taxon>Methanobacteriati</taxon>
        <taxon>Methanobacteriota</taxon>
        <taxon>Stenosarchaea group</taxon>
        <taxon>Halobacteria</taxon>
        <taxon>Halobacteriales</taxon>
        <taxon>Haloferacaceae</taxon>
        <taxon>Halopenitus</taxon>
    </lineage>
</organism>
<dbReference type="InterPro" id="IPR036388">
    <property type="entry name" value="WH-like_DNA-bd_sf"/>
</dbReference>
<evidence type="ECO:0008006" key="3">
    <source>
        <dbReference type="Google" id="ProtNLM"/>
    </source>
</evidence>
<proteinExistence type="predicted"/>
<dbReference type="InterPro" id="IPR036390">
    <property type="entry name" value="WH_DNA-bd_sf"/>
</dbReference>
<dbReference type="RefSeq" id="WP_245710168.1">
    <property type="nucleotide sequence ID" value="NZ_FNWU01000007.1"/>
</dbReference>